<dbReference type="InterPro" id="IPR020590">
    <property type="entry name" value="Guanylate_kinase_CS"/>
</dbReference>
<dbReference type="SMART" id="SM00072">
    <property type="entry name" value="GuKc"/>
    <property type="match status" value="1"/>
</dbReference>
<dbReference type="FunFam" id="3.40.50.300:FF:000855">
    <property type="entry name" value="Guanylate kinase"/>
    <property type="match status" value="1"/>
</dbReference>
<keyword evidence="9 13" id="KW-0418">Kinase</keyword>
<keyword evidence="7 13" id="KW-0808">Transferase</keyword>
<dbReference type="InterPro" id="IPR008144">
    <property type="entry name" value="Guanylate_kin-like_dom"/>
</dbReference>
<keyword evidence="16" id="KW-1185">Reference proteome</keyword>
<evidence type="ECO:0000256" key="8">
    <source>
        <dbReference type="ARBA" id="ARBA00022741"/>
    </source>
</evidence>
<name>A0A0J8G0Z4_CLOCY</name>
<comment type="similarity">
    <text evidence="3 13">Belongs to the guanylate kinase family.</text>
</comment>
<protein>
    <recommendedName>
        <fullName evidence="5 13">Guanylate kinase</fullName>
        <ecNumber evidence="4 13">2.7.4.8</ecNumber>
    </recommendedName>
    <alternativeName>
        <fullName evidence="11 13">GMP kinase</fullName>
    </alternativeName>
</protein>
<dbReference type="GO" id="GO:0005829">
    <property type="term" value="C:cytosol"/>
    <property type="evidence" value="ECO:0007669"/>
    <property type="project" value="TreeGrafter"/>
</dbReference>
<accession>A0A0J8G0Z4</accession>
<dbReference type="NCBIfam" id="TIGR03263">
    <property type="entry name" value="guanyl_kin"/>
    <property type="match status" value="1"/>
</dbReference>
<evidence type="ECO:0000256" key="4">
    <source>
        <dbReference type="ARBA" id="ARBA00012961"/>
    </source>
</evidence>
<evidence type="ECO:0000259" key="14">
    <source>
        <dbReference type="PROSITE" id="PS50052"/>
    </source>
</evidence>
<dbReference type="STRING" id="1121307.CLCY_2c02060"/>
<dbReference type="InterPro" id="IPR027417">
    <property type="entry name" value="P-loop_NTPase"/>
</dbReference>
<comment type="function">
    <text evidence="1 13">Essential for recycling GMP and indirectly, cGMP.</text>
</comment>
<evidence type="ECO:0000256" key="10">
    <source>
        <dbReference type="ARBA" id="ARBA00022840"/>
    </source>
</evidence>
<comment type="catalytic activity">
    <reaction evidence="12 13">
        <text>GMP + ATP = GDP + ADP</text>
        <dbReference type="Rhea" id="RHEA:20780"/>
        <dbReference type="ChEBI" id="CHEBI:30616"/>
        <dbReference type="ChEBI" id="CHEBI:58115"/>
        <dbReference type="ChEBI" id="CHEBI:58189"/>
        <dbReference type="ChEBI" id="CHEBI:456216"/>
        <dbReference type="EC" id="2.7.4.8"/>
    </reaction>
</comment>
<evidence type="ECO:0000313" key="15">
    <source>
        <dbReference type="EMBL" id="KMT21446.1"/>
    </source>
</evidence>
<dbReference type="InterPro" id="IPR008145">
    <property type="entry name" value="GK/Ca_channel_bsu"/>
</dbReference>
<dbReference type="PANTHER" id="PTHR23117:SF13">
    <property type="entry name" value="GUANYLATE KINASE"/>
    <property type="match status" value="1"/>
</dbReference>
<dbReference type="FunFam" id="3.30.63.10:FF:000002">
    <property type="entry name" value="Guanylate kinase 1"/>
    <property type="match status" value="1"/>
</dbReference>
<dbReference type="GO" id="GO:0004385">
    <property type="term" value="F:GMP kinase activity"/>
    <property type="evidence" value="ECO:0007669"/>
    <property type="project" value="UniProtKB-UniRule"/>
</dbReference>
<dbReference type="EC" id="2.7.4.8" evidence="4 13"/>
<dbReference type="InterPro" id="IPR017665">
    <property type="entry name" value="Guanylate_kinase"/>
</dbReference>
<comment type="subcellular location">
    <subcellularLocation>
        <location evidence="2 13">Cytoplasm</location>
    </subcellularLocation>
</comment>
<evidence type="ECO:0000256" key="7">
    <source>
        <dbReference type="ARBA" id="ARBA00022679"/>
    </source>
</evidence>
<gene>
    <name evidence="13 15" type="primary">gmk</name>
    <name evidence="15" type="ORF">CLCY_2c02060</name>
</gene>
<dbReference type="PANTHER" id="PTHR23117">
    <property type="entry name" value="GUANYLATE KINASE-RELATED"/>
    <property type="match status" value="1"/>
</dbReference>
<evidence type="ECO:0000256" key="5">
    <source>
        <dbReference type="ARBA" id="ARBA00016296"/>
    </source>
</evidence>
<dbReference type="Pfam" id="PF00625">
    <property type="entry name" value="Guanylate_kin"/>
    <property type="match status" value="1"/>
</dbReference>
<evidence type="ECO:0000256" key="9">
    <source>
        <dbReference type="ARBA" id="ARBA00022777"/>
    </source>
</evidence>
<keyword evidence="6 13" id="KW-0963">Cytoplasm</keyword>
<dbReference type="RefSeq" id="WP_278336154.1">
    <property type="nucleotide sequence ID" value="NZ_LFVU01000027.1"/>
</dbReference>
<dbReference type="Proteomes" id="UP000036756">
    <property type="component" value="Unassembled WGS sequence"/>
</dbReference>
<organism evidence="15 16">
    <name type="scientific">Clostridium cylindrosporum DSM 605</name>
    <dbReference type="NCBI Taxonomy" id="1121307"/>
    <lineage>
        <taxon>Bacteria</taxon>
        <taxon>Bacillati</taxon>
        <taxon>Bacillota</taxon>
        <taxon>Clostridia</taxon>
        <taxon>Eubacteriales</taxon>
        <taxon>Clostridiaceae</taxon>
        <taxon>Clostridium</taxon>
    </lineage>
</organism>
<dbReference type="PATRIC" id="fig|1121307.3.peg.1063"/>
<evidence type="ECO:0000256" key="2">
    <source>
        <dbReference type="ARBA" id="ARBA00004496"/>
    </source>
</evidence>
<keyword evidence="8 13" id="KW-0547">Nucleotide-binding</keyword>
<dbReference type="AlphaFoldDB" id="A0A0J8G0Z4"/>
<evidence type="ECO:0000256" key="3">
    <source>
        <dbReference type="ARBA" id="ARBA00005790"/>
    </source>
</evidence>
<keyword evidence="10 13" id="KW-0067">ATP-binding</keyword>
<dbReference type="SUPFAM" id="SSF52540">
    <property type="entry name" value="P-loop containing nucleoside triphosphate hydrolases"/>
    <property type="match status" value="1"/>
</dbReference>
<dbReference type="HAMAP" id="MF_00328">
    <property type="entry name" value="Guanylate_kinase"/>
    <property type="match status" value="1"/>
</dbReference>
<dbReference type="GO" id="GO:0005524">
    <property type="term" value="F:ATP binding"/>
    <property type="evidence" value="ECO:0007669"/>
    <property type="project" value="UniProtKB-UniRule"/>
</dbReference>
<feature type="domain" description="Guanylate kinase-like" evidence="14">
    <location>
        <begin position="4"/>
        <end position="182"/>
    </location>
</feature>
<dbReference type="EMBL" id="LFVU01000027">
    <property type="protein sequence ID" value="KMT21446.1"/>
    <property type="molecule type" value="Genomic_DNA"/>
</dbReference>
<evidence type="ECO:0000256" key="6">
    <source>
        <dbReference type="ARBA" id="ARBA00022490"/>
    </source>
</evidence>
<dbReference type="PROSITE" id="PS50052">
    <property type="entry name" value="GUANYLATE_KINASE_2"/>
    <property type="match status" value="1"/>
</dbReference>
<feature type="binding site" evidence="13">
    <location>
        <begin position="11"/>
        <end position="18"/>
    </location>
    <ligand>
        <name>ATP</name>
        <dbReference type="ChEBI" id="CHEBI:30616"/>
    </ligand>
</feature>
<dbReference type="CDD" id="cd00071">
    <property type="entry name" value="GMPK"/>
    <property type="match status" value="1"/>
</dbReference>
<dbReference type="PROSITE" id="PS00856">
    <property type="entry name" value="GUANYLATE_KINASE_1"/>
    <property type="match status" value="1"/>
</dbReference>
<evidence type="ECO:0000256" key="13">
    <source>
        <dbReference type="HAMAP-Rule" id="MF_00328"/>
    </source>
</evidence>
<evidence type="ECO:0000256" key="11">
    <source>
        <dbReference type="ARBA" id="ARBA00030128"/>
    </source>
</evidence>
<evidence type="ECO:0000256" key="1">
    <source>
        <dbReference type="ARBA" id="ARBA00003531"/>
    </source>
</evidence>
<evidence type="ECO:0000313" key="16">
    <source>
        <dbReference type="Proteomes" id="UP000036756"/>
    </source>
</evidence>
<comment type="caution">
    <text evidence="15">The sequence shown here is derived from an EMBL/GenBank/DDBJ whole genome shotgun (WGS) entry which is preliminary data.</text>
</comment>
<dbReference type="Gene3D" id="3.40.50.300">
    <property type="entry name" value="P-loop containing nucleotide triphosphate hydrolases"/>
    <property type="match status" value="1"/>
</dbReference>
<evidence type="ECO:0000256" key="12">
    <source>
        <dbReference type="ARBA" id="ARBA00048594"/>
    </source>
</evidence>
<reference evidence="15 16" key="1">
    <citation type="submission" date="2015-06" db="EMBL/GenBank/DDBJ databases">
        <title>Draft genome sequence of the purine-degrading Clostridium cylindrosporum HC-1 (DSM 605).</title>
        <authorList>
            <person name="Poehlein A."/>
            <person name="Schiel-Bengelsdorf B."/>
            <person name="Bengelsdorf F."/>
            <person name="Daniel R."/>
            <person name="Duerre P."/>
        </authorList>
    </citation>
    <scope>NUCLEOTIDE SEQUENCE [LARGE SCALE GENOMIC DNA]</scope>
    <source>
        <strain evidence="15 16">DSM 605</strain>
    </source>
</reference>
<sequence>MGKGILVVLSGPSGAGKGTICKAFLERNKSVRLSISCTTRAPREGEVDGVNYFFTEKEEFEKMIKEDKFLEYANVYGNFYGTPKSYVEETLNSGYDIILEIDTQGALNIKESFSDGVFIFVMPPSLDELKSRIIGRGTETEETLNKRFSSAADEIKLAEKYNYAVLNDTVENAVSKIESIITAEKCKINRIKDHMDVLQEV</sequence>
<dbReference type="Gene3D" id="3.30.63.10">
    <property type="entry name" value="Guanylate Kinase phosphate binding domain"/>
    <property type="match status" value="1"/>
</dbReference>
<proteinExistence type="inferred from homology"/>